<organism evidence="1 2">
    <name type="scientific">Cylindrobasidium torrendii FP15055 ss-10</name>
    <dbReference type="NCBI Taxonomy" id="1314674"/>
    <lineage>
        <taxon>Eukaryota</taxon>
        <taxon>Fungi</taxon>
        <taxon>Dikarya</taxon>
        <taxon>Basidiomycota</taxon>
        <taxon>Agaricomycotina</taxon>
        <taxon>Agaricomycetes</taxon>
        <taxon>Agaricomycetidae</taxon>
        <taxon>Agaricales</taxon>
        <taxon>Marasmiineae</taxon>
        <taxon>Physalacriaceae</taxon>
        <taxon>Cylindrobasidium</taxon>
    </lineage>
</organism>
<dbReference type="GO" id="GO:0090730">
    <property type="term" value="C:Las1 complex"/>
    <property type="evidence" value="ECO:0007669"/>
    <property type="project" value="InterPro"/>
</dbReference>
<proteinExistence type="predicted"/>
<dbReference type="STRING" id="1314674.A0A0D7BHS2"/>
<dbReference type="GO" id="GO:0004519">
    <property type="term" value="F:endonuclease activity"/>
    <property type="evidence" value="ECO:0007669"/>
    <property type="project" value="InterPro"/>
</dbReference>
<dbReference type="EMBL" id="KN880479">
    <property type="protein sequence ID" value="KIY69720.1"/>
    <property type="molecule type" value="Genomic_DNA"/>
</dbReference>
<accession>A0A0D7BHS2</accession>
<dbReference type="OrthoDB" id="10263222at2759"/>
<dbReference type="PANTHER" id="PTHR15002">
    <property type="entry name" value="RIBOSOMAL BIOGENESIS PROTEIN LAS1L"/>
    <property type="match status" value="1"/>
</dbReference>
<protein>
    <submittedName>
        <fullName evidence="1">Las1-domain-containing protein</fullName>
    </submittedName>
</protein>
<dbReference type="GO" id="GO:0000460">
    <property type="term" value="P:maturation of 5.8S rRNA"/>
    <property type="evidence" value="ECO:0007669"/>
    <property type="project" value="TreeGrafter"/>
</dbReference>
<dbReference type="Proteomes" id="UP000054007">
    <property type="component" value="Unassembled WGS sequence"/>
</dbReference>
<evidence type="ECO:0000313" key="1">
    <source>
        <dbReference type="EMBL" id="KIY69720.1"/>
    </source>
</evidence>
<dbReference type="Pfam" id="PF04031">
    <property type="entry name" value="Las1"/>
    <property type="match status" value="1"/>
</dbReference>
<dbReference type="PANTHER" id="PTHR15002:SF0">
    <property type="entry name" value="RIBOSOMAL BIOGENESIS PROTEIN LAS1L"/>
    <property type="match status" value="1"/>
</dbReference>
<sequence length="452" mass="50290">MQLPRRVPWSSSAELDQVCSWIFEDENDIDAKLLAIQRITAWKLITSLPHAIESTLSILTSITDDSLPRNQRAFSLTLRHNYAAALIRLVNGLVDPLQSGIYARSIASIADQLGLPLWLVELRHSATHEDLPSLELLREGARQAMVWLFNNYWLPTSNPTTVPKLEPVLRPIAPIFNEYRRLVKATVRDHSIKVSYQQPIARIVREIERWVSEAQVAIDHGLETGDAGDKESFALEKLSDELLEKGVLVPLAKKKRVFPEDGFYPPAISIQVWGPLIQQLTSTHPDLPLTLINRILSRLLSPTEEKSNSSYDACIARWAAWVVDFGQVEGGESATKRDVVASIVSTLGPTVSQAKPIALQLVQAICKGDEQLESALSLLSQTTHVSNWQSNGMDTMAQRLEELLGSSEPVEVDVDVEMEHVDKPGKPAHCSAPGWHRLDSSKWSPCPLGQLQ</sequence>
<dbReference type="GO" id="GO:0030687">
    <property type="term" value="C:preribosome, large subunit precursor"/>
    <property type="evidence" value="ECO:0007669"/>
    <property type="project" value="TreeGrafter"/>
</dbReference>
<gene>
    <name evidence="1" type="ORF">CYLTODRAFT_452345</name>
</gene>
<keyword evidence="2" id="KW-1185">Reference proteome</keyword>
<reference evidence="1 2" key="1">
    <citation type="journal article" date="2015" name="Fungal Genet. Biol.">
        <title>Evolution of novel wood decay mechanisms in Agaricales revealed by the genome sequences of Fistulina hepatica and Cylindrobasidium torrendii.</title>
        <authorList>
            <person name="Floudas D."/>
            <person name="Held B.W."/>
            <person name="Riley R."/>
            <person name="Nagy L.G."/>
            <person name="Koehler G."/>
            <person name="Ransdell A.S."/>
            <person name="Younus H."/>
            <person name="Chow J."/>
            <person name="Chiniquy J."/>
            <person name="Lipzen A."/>
            <person name="Tritt A."/>
            <person name="Sun H."/>
            <person name="Haridas S."/>
            <person name="LaButti K."/>
            <person name="Ohm R.A."/>
            <person name="Kues U."/>
            <person name="Blanchette R.A."/>
            <person name="Grigoriev I.V."/>
            <person name="Minto R.E."/>
            <person name="Hibbett D.S."/>
        </authorList>
    </citation>
    <scope>NUCLEOTIDE SEQUENCE [LARGE SCALE GENOMIC DNA]</scope>
    <source>
        <strain evidence="1 2">FP15055 ss-10</strain>
    </source>
</reference>
<evidence type="ECO:0000313" key="2">
    <source>
        <dbReference type="Proteomes" id="UP000054007"/>
    </source>
</evidence>
<name>A0A0D7BHS2_9AGAR</name>
<dbReference type="InterPro" id="IPR007174">
    <property type="entry name" value="Las1"/>
</dbReference>
<dbReference type="GO" id="GO:0000470">
    <property type="term" value="P:maturation of LSU-rRNA"/>
    <property type="evidence" value="ECO:0007669"/>
    <property type="project" value="TreeGrafter"/>
</dbReference>
<dbReference type="AlphaFoldDB" id="A0A0D7BHS2"/>